<proteinExistence type="predicted"/>
<comment type="caution">
    <text evidence="2">The sequence shown here is derived from an EMBL/GenBank/DDBJ whole genome shotgun (WGS) entry which is preliminary data.</text>
</comment>
<organism evidence="2 3">
    <name type="scientific">Nonomuraea rosea</name>
    <dbReference type="NCBI Taxonomy" id="638574"/>
    <lineage>
        <taxon>Bacteria</taxon>
        <taxon>Bacillati</taxon>
        <taxon>Actinomycetota</taxon>
        <taxon>Actinomycetes</taxon>
        <taxon>Streptosporangiales</taxon>
        <taxon>Streptosporangiaceae</taxon>
        <taxon>Nonomuraea</taxon>
    </lineage>
</organism>
<dbReference type="EMBL" id="BAABDQ010000015">
    <property type="protein sequence ID" value="GAA3573443.1"/>
    <property type="molecule type" value="Genomic_DNA"/>
</dbReference>
<accession>A0ABP6XWU3</accession>
<reference evidence="3" key="1">
    <citation type="journal article" date="2019" name="Int. J. Syst. Evol. Microbiol.">
        <title>The Global Catalogue of Microorganisms (GCM) 10K type strain sequencing project: providing services to taxonomists for standard genome sequencing and annotation.</title>
        <authorList>
            <consortium name="The Broad Institute Genomics Platform"/>
            <consortium name="The Broad Institute Genome Sequencing Center for Infectious Disease"/>
            <person name="Wu L."/>
            <person name="Ma J."/>
        </authorList>
    </citation>
    <scope>NUCLEOTIDE SEQUENCE [LARGE SCALE GENOMIC DNA]</scope>
    <source>
        <strain evidence="3">JCM 17326</strain>
    </source>
</reference>
<dbReference type="Proteomes" id="UP001500630">
    <property type="component" value="Unassembled WGS sequence"/>
</dbReference>
<keyword evidence="3" id="KW-1185">Reference proteome</keyword>
<dbReference type="RefSeq" id="WP_345567378.1">
    <property type="nucleotide sequence ID" value="NZ_BAABDQ010000015.1"/>
</dbReference>
<name>A0ABP6XWU3_9ACTN</name>
<evidence type="ECO:0000313" key="3">
    <source>
        <dbReference type="Proteomes" id="UP001500630"/>
    </source>
</evidence>
<protein>
    <submittedName>
        <fullName evidence="2">Uncharacterized protein</fullName>
    </submittedName>
</protein>
<gene>
    <name evidence="2" type="ORF">GCM10022419_063010</name>
</gene>
<evidence type="ECO:0000313" key="2">
    <source>
        <dbReference type="EMBL" id="GAA3573443.1"/>
    </source>
</evidence>
<feature type="region of interest" description="Disordered" evidence="1">
    <location>
        <begin position="1"/>
        <end position="42"/>
    </location>
</feature>
<sequence>MTRKDSRNPQARTTRTGESKAPDQTEEEEKAEQPEQSEPERDAVLRRAEAWLTTATDPDAIAAVSNVYRLVLNENTNTPASLLTSFLDMYKG</sequence>
<evidence type="ECO:0000256" key="1">
    <source>
        <dbReference type="SAM" id="MobiDB-lite"/>
    </source>
</evidence>